<dbReference type="PANTHER" id="PTHR13847">
    <property type="entry name" value="SARCOSINE DEHYDROGENASE-RELATED"/>
    <property type="match status" value="1"/>
</dbReference>
<dbReference type="Gene3D" id="3.50.50.60">
    <property type="entry name" value="FAD/NAD(P)-binding domain"/>
    <property type="match status" value="1"/>
</dbReference>
<accession>A0A1V6P113</accession>
<protein>
    <recommendedName>
        <fullName evidence="1">FAD dependent oxidoreductase domain-containing protein</fullName>
    </recommendedName>
</protein>
<dbReference type="EMBL" id="MDYL01000022">
    <property type="protein sequence ID" value="OQD70629.1"/>
    <property type="molecule type" value="Genomic_DNA"/>
</dbReference>
<dbReference type="AlphaFoldDB" id="A0A1V6P113"/>
<dbReference type="OrthoDB" id="512662at2759"/>
<comment type="caution">
    <text evidence="2">The sequence shown here is derived from an EMBL/GenBank/DDBJ whole genome shotgun (WGS) entry which is preliminary data.</text>
</comment>
<evidence type="ECO:0000313" key="2">
    <source>
        <dbReference type="EMBL" id="OQD70629.1"/>
    </source>
</evidence>
<dbReference type="STRING" id="69771.A0A1V6P113"/>
<gene>
    <name evidence="2" type="ORF">PENDEC_c022G02823</name>
</gene>
<feature type="domain" description="FAD dependent oxidoreductase" evidence="1">
    <location>
        <begin position="62"/>
        <end position="472"/>
    </location>
</feature>
<dbReference type="GO" id="GO:0005737">
    <property type="term" value="C:cytoplasm"/>
    <property type="evidence" value="ECO:0007669"/>
    <property type="project" value="TreeGrafter"/>
</dbReference>
<evidence type="ECO:0000259" key="1">
    <source>
        <dbReference type="Pfam" id="PF01266"/>
    </source>
</evidence>
<name>A0A1V6P113_PENDC</name>
<proteinExistence type="predicted"/>
<dbReference type="Proteomes" id="UP000191522">
    <property type="component" value="Unassembled WGS sequence"/>
</dbReference>
<dbReference type="PANTHER" id="PTHR13847:SF213">
    <property type="entry name" value="DEPENDENT OXIDOREDUCTASE, PUTATIVE-RELATED"/>
    <property type="match status" value="1"/>
</dbReference>
<sequence>MAFAQAQLNNPTIPVLERQQALDRIHGNPGVPKEATTSSFWLKEPRPQFAPKSLHSLPLEADVLIIGSGITAASIAYTLLQNCTKGATDPLRPAVLMLEAREVCSGATGRNGGHIIETADEYADLADQLGEEAARKIIRFRLAHLREMLGVAEELGLTEATQAREVQFLNAFFGDEEWKSAKERLQRFMDGMPEESKEWIAYEGDSIPEEFKLSRASGVIAGPAGALWPYKFVTGILARLLDDYPLDFRIVDHTAVRDITYYSSRSFFPKGRRPERNFTIYMHGQTFCAQHVIHCTNAHVGCLVPGLRGRIFPVRGQMCAQTPGDNFPLQAEKHSWLFNYDRGFDYLTQLPSRQMMFGGGLSKGEHQGVADLGVSTDHEISPGIEAHLSGALSTIFDPEAWGPVQGDPIQAMWTGSMGFSADGFPWVGRLPRSVTGRATDDAKPNAGSEWVCAGFCGEGMVQAWLSGKALATMLLKMDGRSDVDLSWFPEQLQVTEERIDSAVLPEIVYDLSAEHQANL</sequence>
<organism evidence="2 3">
    <name type="scientific">Penicillium decumbens</name>
    <dbReference type="NCBI Taxonomy" id="69771"/>
    <lineage>
        <taxon>Eukaryota</taxon>
        <taxon>Fungi</taxon>
        <taxon>Dikarya</taxon>
        <taxon>Ascomycota</taxon>
        <taxon>Pezizomycotina</taxon>
        <taxon>Eurotiomycetes</taxon>
        <taxon>Eurotiomycetidae</taxon>
        <taxon>Eurotiales</taxon>
        <taxon>Aspergillaceae</taxon>
        <taxon>Penicillium</taxon>
    </lineage>
</organism>
<dbReference type="SUPFAM" id="SSF51905">
    <property type="entry name" value="FAD/NAD(P)-binding domain"/>
    <property type="match status" value="1"/>
</dbReference>
<dbReference type="Pfam" id="PF01266">
    <property type="entry name" value="DAO"/>
    <property type="match status" value="1"/>
</dbReference>
<dbReference type="OMA" id="GHIIETA"/>
<dbReference type="InterPro" id="IPR036188">
    <property type="entry name" value="FAD/NAD-bd_sf"/>
</dbReference>
<keyword evidence="3" id="KW-1185">Reference proteome</keyword>
<dbReference type="InterPro" id="IPR006076">
    <property type="entry name" value="FAD-dep_OxRdtase"/>
</dbReference>
<evidence type="ECO:0000313" key="3">
    <source>
        <dbReference type="Proteomes" id="UP000191522"/>
    </source>
</evidence>
<reference evidence="3" key="1">
    <citation type="journal article" date="2017" name="Nat. Microbiol.">
        <title>Global analysis of biosynthetic gene clusters reveals vast potential of secondary metabolite production in Penicillium species.</title>
        <authorList>
            <person name="Nielsen J.C."/>
            <person name="Grijseels S."/>
            <person name="Prigent S."/>
            <person name="Ji B."/>
            <person name="Dainat J."/>
            <person name="Nielsen K.F."/>
            <person name="Frisvad J.C."/>
            <person name="Workman M."/>
            <person name="Nielsen J."/>
        </authorList>
    </citation>
    <scope>NUCLEOTIDE SEQUENCE [LARGE SCALE GENOMIC DNA]</scope>
    <source>
        <strain evidence="3">IBT 11843</strain>
    </source>
</reference>
<dbReference type="Gene3D" id="3.30.9.10">
    <property type="entry name" value="D-Amino Acid Oxidase, subunit A, domain 2"/>
    <property type="match status" value="1"/>
</dbReference>